<organism evidence="11 12">
    <name type="scientific">Oryctes borbonicus</name>
    <dbReference type="NCBI Taxonomy" id="1629725"/>
    <lineage>
        <taxon>Eukaryota</taxon>
        <taxon>Metazoa</taxon>
        <taxon>Ecdysozoa</taxon>
        <taxon>Arthropoda</taxon>
        <taxon>Hexapoda</taxon>
        <taxon>Insecta</taxon>
        <taxon>Pterygota</taxon>
        <taxon>Neoptera</taxon>
        <taxon>Endopterygota</taxon>
        <taxon>Coleoptera</taxon>
        <taxon>Polyphaga</taxon>
        <taxon>Scarabaeiformia</taxon>
        <taxon>Scarabaeidae</taxon>
        <taxon>Dynastinae</taxon>
        <taxon>Oryctes</taxon>
    </lineage>
</organism>
<dbReference type="EMBL" id="LJIG01022496">
    <property type="protein sequence ID" value="KRT80269.1"/>
    <property type="molecule type" value="Genomic_DNA"/>
</dbReference>
<keyword evidence="12" id="KW-1185">Reference proteome</keyword>
<gene>
    <name evidence="11" type="ORF">AMK59_7438</name>
</gene>
<dbReference type="InterPro" id="IPR036390">
    <property type="entry name" value="WH_DNA-bd_sf"/>
</dbReference>
<dbReference type="Gene3D" id="1.10.10.10">
    <property type="entry name" value="Winged helix-like DNA-binding domain superfamily/Winged helix DNA-binding domain"/>
    <property type="match status" value="1"/>
</dbReference>
<evidence type="ECO:0000313" key="12">
    <source>
        <dbReference type="Proteomes" id="UP000051574"/>
    </source>
</evidence>
<dbReference type="PRINTS" id="PR00302">
    <property type="entry name" value="LUPUSLA"/>
</dbReference>
<dbReference type="GO" id="GO:0006396">
    <property type="term" value="P:RNA processing"/>
    <property type="evidence" value="ECO:0007669"/>
    <property type="project" value="InterPro"/>
</dbReference>
<dbReference type="PROSITE" id="PS51939">
    <property type="entry name" value="XRRM"/>
    <property type="match status" value="1"/>
</dbReference>
<evidence type="ECO:0000256" key="7">
    <source>
        <dbReference type="PROSITE-ProRule" id="PRU00332"/>
    </source>
</evidence>
<comment type="subcellular location">
    <subcellularLocation>
        <location evidence="1">Nucleus</location>
    </subcellularLocation>
</comment>
<dbReference type="InterPro" id="IPR014886">
    <property type="entry name" value="La_xRRM"/>
</dbReference>
<feature type="domain" description="HTH La-type RNA-binding" evidence="9">
    <location>
        <begin position="16"/>
        <end position="105"/>
    </location>
</feature>
<dbReference type="Gene3D" id="3.30.70.330">
    <property type="match status" value="2"/>
</dbReference>
<keyword evidence="3 7" id="KW-0694">RNA-binding</keyword>
<sequence length="468" mass="54629">METDMLLEEQNHKRGRQRKKQLYNSVMHQMEFYFSDSNLTKDKFLLPLVQKDPDVDIEIFLKFNKIRKLTTNIEDIVKAINNSQLLTLSEDKNKVRRNTPINMKENADNCTLYVEGIKVDATHESLTSVFSEFGNVTYVSIPKYKHNKVNKGFAFVEFEQEQDAADALNYFETIGCRMSSLIAPETLCSIVTYEANHATERVDGSKCIEDEDKQEIDLSKKRKHDTDECEKVNKKIKVDNIMDDVENVQNGDYEDKKRKKHKKMRKKIFKELGLQVLSKLEWKKIRNRYLDNQKAKMKQLKQFLHKKRFTNHTDAKQKGDLKNMNGNHSDANVIATEKHIQELTFVPGVIVKIQLLEPYQDVKQAKDALKQRSADIKFVDIPMHGSAEVYLRFADSTSAQRFRAAPCDDYVGRPVILEGKEEEDYWHKIVSDRTSKLEMGRKRTRGREKLLKRAEKELGKHIRFDDAD</sequence>
<evidence type="ECO:0000256" key="2">
    <source>
        <dbReference type="ARBA" id="ARBA00008680"/>
    </source>
</evidence>
<evidence type="ECO:0000259" key="10">
    <source>
        <dbReference type="PROSITE" id="PS51939"/>
    </source>
</evidence>
<dbReference type="Pfam" id="PF00076">
    <property type="entry name" value="RRM_1"/>
    <property type="match status" value="1"/>
</dbReference>
<feature type="domain" description="RRM" evidence="8">
    <location>
        <begin position="110"/>
        <end position="223"/>
    </location>
</feature>
<dbReference type="PROSITE" id="PS50961">
    <property type="entry name" value="HTH_LA"/>
    <property type="match status" value="1"/>
</dbReference>
<dbReference type="OrthoDB" id="439993at2759"/>
<evidence type="ECO:0000313" key="11">
    <source>
        <dbReference type="EMBL" id="KRT80269.1"/>
    </source>
</evidence>
<dbReference type="InterPro" id="IPR006630">
    <property type="entry name" value="La_HTH"/>
</dbReference>
<dbReference type="CDD" id="cd07323">
    <property type="entry name" value="LAM"/>
    <property type="match status" value="1"/>
</dbReference>
<dbReference type="GO" id="GO:0003723">
    <property type="term" value="F:RNA binding"/>
    <property type="evidence" value="ECO:0007669"/>
    <property type="project" value="UniProtKB-UniRule"/>
</dbReference>
<dbReference type="InterPro" id="IPR045180">
    <property type="entry name" value="La_dom_prot"/>
</dbReference>
<dbReference type="InterPro" id="IPR012677">
    <property type="entry name" value="Nucleotide-bd_a/b_plait_sf"/>
</dbReference>
<reference evidence="11 12" key="1">
    <citation type="submission" date="2015-09" db="EMBL/GenBank/DDBJ databases">
        <title>Draft genome of the scarab beetle Oryctes borbonicus.</title>
        <authorList>
            <person name="Meyer J.M."/>
            <person name="Markov G.V."/>
            <person name="Baskaran P."/>
            <person name="Herrmann M."/>
            <person name="Sommer R.J."/>
            <person name="Roedelsperger C."/>
        </authorList>
    </citation>
    <scope>NUCLEOTIDE SEQUENCE [LARGE SCALE GENOMIC DNA]</scope>
    <source>
        <strain evidence="11">OB123</strain>
        <tissue evidence="11">Whole animal</tissue>
    </source>
</reference>
<dbReference type="PANTHER" id="PTHR22792">
    <property type="entry name" value="LUPUS LA PROTEIN-RELATED"/>
    <property type="match status" value="1"/>
</dbReference>
<comment type="caution">
    <text evidence="11">The sequence shown here is derived from an EMBL/GenBank/DDBJ whole genome shotgun (WGS) entry which is preliminary data.</text>
</comment>
<dbReference type="SUPFAM" id="SSF54928">
    <property type="entry name" value="RNA-binding domain, RBD"/>
    <property type="match status" value="1"/>
</dbReference>
<evidence type="ECO:0000256" key="5">
    <source>
        <dbReference type="ARBA" id="ARBA00023163"/>
    </source>
</evidence>
<dbReference type="GO" id="GO:0005634">
    <property type="term" value="C:nucleus"/>
    <property type="evidence" value="ECO:0007669"/>
    <property type="project" value="UniProtKB-SubCell"/>
</dbReference>
<feature type="domain" description="XRRM" evidence="10">
    <location>
        <begin position="344"/>
        <end position="456"/>
    </location>
</feature>
<evidence type="ECO:0000256" key="4">
    <source>
        <dbReference type="ARBA" id="ARBA00023015"/>
    </source>
</evidence>
<dbReference type="PANTHER" id="PTHR22792:SF62">
    <property type="entry name" value="LA-RELATED PROTEIN 7"/>
    <property type="match status" value="1"/>
</dbReference>
<evidence type="ECO:0000259" key="8">
    <source>
        <dbReference type="PROSITE" id="PS50102"/>
    </source>
</evidence>
<comment type="similarity">
    <text evidence="2">Belongs to the LARP7 family.</text>
</comment>
<dbReference type="InterPro" id="IPR035979">
    <property type="entry name" value="RBD_domain_sf"/>
</dbReference>
<evidence type="ECO:0000256" key="3">
    <source>
        <dbReference type="ARBA" id="ARBA00022884"/>
    </source>
</evidence>
<dbReference type="SMART" id="SM00360">
    <property type="entry name" value="RRM"/>
    <property type="match status" value="1"/>
</dbReference>
<keyword evidence="6" id="KW-0539">Nucleus</keyword>
<dbReference type="SMART" id="SM00715">
    <property type="entry name" value="LA"/>
    <property type="match status" value="1"/>
</dbReference>
<evidence type="ECO:0000256" key="6">
    <source>
        <dbReference type="ARBA" id="ARBA00023242"/>
    </source>
</evidence>
<keyword evidence="4" id="KW-0805">Transcription regulation</keyword>
<protein>
    <submittedName>
        <fullName evidence="11">RNA binding protein</fullName>
    </submittedName>
</protein>
<dbReference type="Pfam" id="PF08777">
    <property type="entry name" value="RRM_3"/>
    <property type="match status" value="1"/>
</dbReference>
<name>A0A0T6AZH9_9SCAR</name>
<dbReference type="Proteomes" id="UP000051574">
    <property type="component" value="Unassembled WGS sequence"/>
</dbReference>
<accession>A0A0T6AZH9</accession>
<dbReference type="AlphaFoldDB" id="A0A0T6AZH9"/>
<keyword evidence="5" id="KW-0804">Transcription</keyword>
<proteinExistence type="inferred from homology"/>
<dbReference type="InterPro" id="IPR036388">
    <property type="entry name" value="WH-like_DNA-bd_sf"/>
</dbReference>
<dbReference type="SUPFAM" id="SSF46785">
    <property type="entry name" value="Winged helix' DNA-binding domain"/>
    <property type="match status" value="1"/>
</dbReference>
<evidence type="ECO:0000259" key="9">
    <source>
        <dbReference type="PROSITE" id="PS50961"/>
    </source>
</evidence>
<dbReference type="PROSITE" id="PS50102">
    <property type="entry name" value="RRM"/>
    <property type="match status" value="1"/>
</dbReference>
<dbReference type="InterPro" id="IPR000504">
    <property type="entry name" value="RRM_dom"/>
</dbReference>
<dbReference type="GO" id="GO:1990904">
    <property type="term" value="C:ribonucleoprotein complex"/>
    <property type="evidence" value="ECO:0007669"/>
    <property type="project" value="UniProtKB-UniRule"/>
</dbReference>
<evidence type="ECO:0000256" key="1">
    <source>
        <dbReference type="ARBA" id="ARBA00004123"/>
    </source>
</evidence>
<dbReference type="InterPro" id="IPR002344">
    <property type="entry name" value="Lupus_La"/>
</dbReference>
<dbReference type="Pfam" id="PF05383">
    <property type="entry name" value="La"/>
    <property type="match status" value="1"/>
</dbReference>